<keyword evidence="2" id="KW-1185">Reference proteome</keyword>
<comment type="caution">
    <text evidence="1">The sequence shown here is derived from an EMBL/GenBank/DDBJ whole genome shotgun (WGS) entry which is preliminary data.</text>
</comment>
<sequence length="238" mass="27301">MSQVELNYLVFDDDSDAPNQYNNKITIEGCQVNPIVINPNDSFNVDTNEFEFEKFKTEVLEKSKGRNINLIITDWNIIPDNTDGFAGIKGWDIIENVLEIKDKWKSKTFLVYSSDIKKASDYVIGKIKNELENQPDDIIPALNFISKVIELKVKFCRRDDQRFQEIKTLLRESNTISNVVLDSVLSFDSNMVINTGNSDFDGKRIADILNTNSLDIGGLRFIKEFIDLSISHYSRLNE</sequence>
<evidence type="ECO:0000313" key="1">
    <source>
        <dbReference type="EMBL" id="GAA4812010.1"/>
    </source>
</evidence>
<accession>A0ABP9CIL1</accession>
<protein>
    <recommendedName>
        <fullName evidence="3">Response receiver domain-containing protein</fullName>
    </recommendedName>
</protein>
<gene>
    <name evidence="1" type="ORF">GCM10023330_19070</name>
</gene>
<organism evidence="1 2">
    <name type="scientific">Litoribaculum gwangyangense</name>
    <dbReference type="NCBI Taxonomy" id="1130722"/>
    <lineage>
        <taxon>Bacteria</taxon>
        <taxon>Pseudomonadati</taxon>
        <taxon>Bacteroidota</taxon>
        <taxon>Flavobacteriia</taxon>
        <taxon>Flavobacteriales</taxon>
        <taxon>Flavobacteriaceae</taxon>
        <taxon>Litoribaculum</taxon>
    </lineage>
</organism>
<reference evidence="2" key="1">
    <citation type="journal article" date="2019" name="Int. J. Syst. Evol. Microbiol.">
        <title>The Global Catalogue of Microorganisms (GCM) 10K type strain sequencing project: providing services to taxonomists for standard genome sequencing and annotation.</title>
        <authorList>
            <consortium name="The Broad Institute Genomics Platform"/>
            <consortium name="The Broad Institute Genome Sequencing Center for Infectious Disease"/>
            <person name="Wu L."/>
            <person name="Ma J."/>
        </authorList>
    </citation>
    <scope>NUCLEOTIDE SEQUENCE [LARGE SCALE GENOMIC DNA]</scope>
    <source>
        <strain evidence="2">JCM 18325</strain>
    </source>
</reference>
<dbReference type="Proteomes" id="UP001501433">
    <property type="component" value="Unassembled WGS sequence"/>
</dbReference>
<proteinExistence type="predicted"/>
<name>A0ABP9CIL1_9FLAO</name>
<evidence type="ECO:0000313" key="2">
    <source>
        <dbReference type="Proteomes" id="UP001501433"/>
    </source>
</evidence>
<dbReference type="EMBL" id="BAABJW010000003">
    <property type="protein sequence ID" value="GAA4812010.1"/>
    <property type="molecule type" value="Genomic_DNA"/>
</dbReference>
<evidence type="ECO:0008006" key="3">
    <source>
        <dbReference type="Google" id="ProtNLM"/>
    </source>
</evidence>
<dbReference type="RefSeq" id="WP_345276744.1">
    <property type="nucleotide sequence ID" value="NZ_BAABJW010000003.1"/>
</dbReference>